<evidence type="ECO:0000259" key="2">
    <source>
        <dbReference type="Pfam" id="PF03807"/>
    </source>
</evidence>
<feature type="domain" description="Pyrroline-5-carboxylate reductase catalytic N-terminal" evidence="2">
    <location>
        <begin position="6"/>
        <end position="94"/>
    </location>
</feature>
<evidence type="ECO:0000256" key="1">
    <source>
        <dbReference type="ARBA" id="ARBA00023002"/>
    </source>
</evidence>
<name>A0A8H7VT89_9FUNG</name>
<gene>
    <name evidence="3" type="ORF">INT45_005941</name>
</gene>
<reference evidence="3 4" key="1">
    <citation type="submission" date="2020-12" db="EMBL/GenBank/DDBJ databases">
        <title>Metabolic potential, ecology and presence of endohyphal bacteria is reflected in genomic diversity of Mucoromycotina.</title>
        <authorList>
            <person name="Muszewska A."/>
            <person name="Okrasinska A."/>
            <person name="Steczkiewicz K."/>
            <person name="Drgas O."/>
            <person name="Orlowska M."/>
            <person name="Perlinska-Lenart U."/>
            <person name="Aleksandrzak-Piekarczyk T."/>
            <person name="Szatraj K."/>
            <person name="Zielenkiewicz U."/>
            <person name="Pilsyk S."/>
            <person name="Malc E."/>
            <person name="Mieczkowski P."/>
            <person name="Kruszewska J.S."/>
            <person name="Biernat P."/>
            <person name="Pawlowska J."/>
        </authorList>
    </citation>
    <scope>NUCLEOTIDE SEQUENCE [LARGE SCALE GENOMIC DNA]</scope>
    <source>
        <strain evidence="3 4">CBS 142.35</strain>
    </source>
</reference>
<dbReference type="OrthoDB" id="550646at2759"/>
<dbReference type="Pfam" id="PF03807">
    <property type="entry name" value="F420_oxidored"/>
    <property type="match status" value="1"/>
</dbReference>
<dbReference type="AlphaFoldDB" id="A0A8H7VT89"/>
<sequence>MTDIKTIGFIGAGGVNSRFARLSANAGFKVLISNSRGPESLRDIVSELGPRAKAVSIEQVNAADILVYSVPFGNLDKIPVKPFAGKTIIDTTNYYALRDGNISALDNRELTSSEYVQRHFKDSRVVKALHNMDLFHIDNGADRKKEQDKPWAVPMTGDNDDAKKQVTEFIKAIGFEAVDCGSLKESWKIEANTPVYLWPYVGKIPDGLDKEEAMYWYKQDKSATVTRQDLLRLVEQATQDIPVGGHVENAPKPWMDWILYWMNGSQ</sequence>
<evidence type="ECO:0000313" key="3">
    <source>
        <dbReference type="EMBL" id="KAG2226269.1"/>
    </source>
</evidence>
<accession>A0A8H7VT89</accession>
<dbReference type="InterPro" id="IPR036291">
    <property type="entry name" value="NAD(P)-bd_dom_sf"/>
</dbReference>
<dbReference type="Gene3D" id="3.40.50.720">
    <property type="entry name" value="NAD(P)-binding Rossmann-like Domain"/>
    <property type="match status" value="1"/>
</dbReference>
<dbReference type="SUPFAM" id="SSF51735">
    <property type="entry name" value="NAD(P)-binding Rossmann-fold domains"/>
    <property type="match status" value="1"/>
</dbReference>
<dbReference type="EMBL" id="JAEPRB010000018">
    <property type="protein sequence ID" value="KAG2226269.1"/>
    <property type="molecule type" value="Genomic_DNA"/>
</dbReference>
<keyword evidence="1" id="KW-0560">Oxidoreductase</keyword>
<proteinExistence type="predicted"/>
<comment type="caution">
    <text evidence="3">The sequence shown here is derived from an EMBL/GenBank/DDBJ whole genome shotgun (WGS) entry which is preliminary data.</text>
</comment>
<dbReference type="PANTHER" id="PTHR14239">
    <property type="entry name" value="DUDULIN-RELATED"/>
    <property type="match status" value="1"/>
</dbReference>
<organism evidence="3 4">
    <name type="scientific">Circinella minor</name>
    <dbReference type="NCBI Taxonomy" id="1195481"/>
    <lineage>
        <taxon>Eukaryota</taxon>
        <taxon>Fungi</taxon>
        <taxon>Fungi incertae sedis</taxon>
        <taxon>Mucoromycota</taxon>
        <taxon>Mucoromycotina</taxon>
        <taxon>Mucoromycetes</taxon>
        <taxon>Mucorales</taxon>
        <taxon>Lichtheimiaceae</taxon>
        <taxon>Circinella</taxon>
    </lineage>
</organism>
<dbReference type="GO" id="GO:0016491">
    <property type="term" value="F:oxidoreductase activity"/>
    <property type="evidence" value="ECO:0007669"/>
    <property type="project" value="UniProtKB-KW"/>
</dbReference>
<keyword evidence="4" id="KW-1185">Reference proteome</keyword>
<dbReference type="InterPro" id="IPR028939">
    <property type="entry name" value="P5C_Rdtase_cat_N"/>
</dbReference>
<dbReference type="InterPro" id="IPR051267">
    <property type="entry name" value="STEAP_metalloreductase"/>
</dbReference>
<dbReference type="Proteomes" id="UP000646827">
    <property type="component" value="Unassembled WGS sequence"/>
</dbReference>
<evidence type="ECO:0000313" key="4">
    <source>
        <dbReference type="Proteomes" id="UP000646827"/>
    </source>
</evidence>
<protein>
    <recommendedName>
        <fullName evidence="2">Pyrroline-5-carboxylate reductase catalytic N-terminal domain-containing protein</fullName>
    </recommendedName>
</protein>